<protein>
    <recommendedName>
        <fullName evidence="1">diguanylate cyclase</fullName>
        <ecNumber evidence="1">2.7.7.65</ecNumber>
    </recommendedName>
</protein>
<evidence type="ECO:0000259" key="4">
    <source>
        <dbReference type="PROSITE" id="PS50887"/>
    </source>
</evidence>
<dbReference type="InterPro" id="IPR050469">
    <property type="entry name" value="Diguanylate_Cyclase"/>
</dbReference>
<dbReference type="AlphaFoldDB" id="A0A0S3QUQ0"/>
<dbReference type="EC" id="2.7.7.65" evidence="1"/>
<evidence type="ECO:0000256" key="2">
    <source>
        <dbReference type="ARBA" id="ARBA00034247"/>
    </source>
</evidence>
<reference evidence="6" key="1">
    <citation type="journal article" date="2018" name="Science">
        <title>A primordial and reversible TCA cycle in a facultatively chemolithoautotrophic thermophile.</title>
        <authorList>
            <person name="Nunoura T."/>
            <person name="Chikaraishi Y."/>
            <person name="Izaki R."/>
            <person name="Suwa T."/>
            <person name="Sato T."/>
            <person name="Harada T."/>
            <person name="Mori K."/>
            <person name="Kato Y."/>
            <person name="Miyazaki M."/>
            <person name="Shimamura S."/>
            <person name="Yanagawa K."/>
            <person name="Shuto A."/>
            <person name="Ohkouchi N."/>
            <person name="Fujita N."/>
            <person name="Takaki Y."/>
            <person name="Atomi H."/>
            <person name="Takai K."/>
        </authorList>
    </citation>
    <scope>NUCLEOTIDE SEQUENCE [LARGE SCALE GENOMIC DNA]</scope>
    <source>
        <strain evidence="6">DSM 17441 / JCM 13301 / NBRC 103674 / ABI70S6</strain>
    </source>
</reference>
<dbReference type="InterPro" id="IPR043128">
    <property type="entry name" value="Rev_trsase/Diguanyl_cyclase"/>
</dbReference>
<dbReference type="SUPFAM" id="SSF55073">
    <property type="entry name" value="Nucleotide cyclase"/>
    <property type="match status" value="1"/>
</dbReference>
<sequence length="443" mass="50784">MDEALRALLISLIEKLPLNIPQEEIEEVIDIVKFSDSLEEISEAFEKIKANLELPDKNISSLLQKAEELIKALCDIIDKDHLEVPSPRNISEALEIISQLLNEAREKLECVKKEDVEKIKDYVKELILQIGSRYTSDDAKFIIETAIGRIEGDRKALFNPEIYKRIQDIIIEREKELEFERAKVRERLKLVIKSIVDTINSLGSSEATIVDSLNEHVSNIETIVRLDNIEEITEKLAELSRDLKKTIHKVKKEISQTKKQLQKSMETVEDLQKQIEKLKEKSIVDELTRILNRRGIMEILTREFARSQRFKNPLSVLMIDIDDFKKINDTYGHLVGDKVLQTIAFVLKNNLRATDAVGRYGGEEFLVILPETNIEAAEIVAEKLRKEVAKKAFKYKDQVFKITISIGAAQMKEEDTVESLIQRADEALYISKTSGKNRTTLAK</sequence>
<evidence type="ECO:0000313" key="5">
    <source>
        <dbReference type="EMBL" id="BAT72023.1"/>
    </source>
</evidence>
<dbReference type="PANTHER" id="PTHR45138">
    <property type="entry name" value="REGULATORY COMPONENTS OF SENSORY TRANSDUCTION SYSTEM"/>
    <property type="match status" value="1"/>
</dbReference>
<keyword evidence="6" id="KW-1185">Reference proteome</keyword>
<name>A0A0S3QUQ0_THET7</name>
<accession>A0A0S3QUQ0</accession>
<dbReference type="EMBL" id="AP013035">
    <property type="protein sequence ID" value="BAT72023.1"/>
    <property type="molecule type" value="Genomic_DNA"/>
</dbReference>
<dbReference type="GO" id="GO:0052621">
    <property type="term" value="F:diguanylate cyclase activity"/>
    <property type="evidence" value="ECO:0007669"/>
    <property type="project" value="UniProtKB-EC"/>
</dbReference>
<dbReference type="OrthoDB" id="9115at2"/>
<dbReference type="RefSeq" id="WP_068550020.1">
    <property type="nucleotide sequence ID" value="NZ_AP013035.1"/>
</dbReference>
<dbReference type="STRING" id="1298851.TST_1236"/>
<keyword evidence="3" id="KW-0175">Coiled coil</keyword>
<dbReference type="PROSITE" id="PS50887">
    <property type="entry name" value="GGDEF"/>
    <property type="match status" value="1"/>
</dbReference>
<dbReference type="PATRIC" id="fig|1298851.3.peg.1310"/>
<dbReference type="InterPro" id="IPR029787">
    <property type="entry name" value="Nucleotide_cyclase"/>
</dbReference>
<dbReference type="CDD" id="cd01949">
    <property type="entry name" value="GGDEF"/>
    <property type="match status" value="1"/>
</dbReference>
<evidence type="ECO:0000313" key="6">
    <source>
        <dbReference type="Proteomes" id="UP000063234"/>
    </source>
</evidence>
<dbReference type="PANTHER" id="PTHR45138:SF9">
    <property type="entry name" value="DIGUANYLATE CYCLASE DGCM-RELATED"/>
    <property type="match status" value="1"/>
</dbReference>
<comment type="catalytic activity">
    <reaction evidence="2">
        <text>2 GTP = 3',3'-c-di-GMP + 2 diphosphate</text>
        <dbReference type="Rhea" id="RHEA:24898"/>
        <dbReference type="ChEBI" id="CHEBI:33019"/>
        <dbReference type="ChEBI" id="CHEBI:37565"/>
        <dbReference type="ChEBI" id="CHEBI:58805"/>
        <dbReference type="EC" id="2.7.7.65"/>
    </reaction>
</comment>
<dbReference type="SMART" id="SM00267">
    <property type="entry name" value="GGDEF"/>
    <property type="match status" value="1"/>
</dbReference>
<dbReference type="InterPro" id="IPR000160">
    <property type="entry name" value="GGDEF_dom"/>
</dbReference>
<feature type="coiled-coil region" evidence="3">
    <location>
        <begin position="229"/>
        <end position="281"/>
    </location>
</feature>
<dbReference type="KEGG" id="ttk:TST_1236"/>
<proteinExistence type="predicted"/>
<dbReference type="FunFam" id="3.30.70.270:FF:000001">
    <property type="entry name" value="Diguanylate cyclase domain protein"/>
    <property type="match status" value="1"/>
</dbReference>
<organism evidence="5 6">
    <name type="scientific">Thermosulfidibacter takaii (strain DSM 17441 / JCM 13301 / NBRC 103674 / ABI70S6)</name>
    <dbReference type="NCBI Taxonomy" id="1298851"/>
    <lineage>
        <taxon>Bacteria</taxon>
        <taxon>Pseudomonadati</taxon>
        <taxon>Thermosulfidibacterota</taxon>
        <taxon>Thermosulfidibacteria</taxon>
        <taxon>Thermosulfidibacterales</taxon>
        <taxon>Thermosulfidibacteraceae</taxon>
    </lineage>
</organism>
<dbReference type="Pfam" id="PF00990">
    <property type="entry name" value="GGDEF"/>
    <property type="match status" value="1"/>
</dbReference>
<dbReference type="Proteomes" id="UP000063234">
    <property type="component" value="Chromosome"/>
</dbReference>
<gene>
    <name evidence="5" type="ORF">TST_1236</name>
</gene>
<dbReference type="NCBIfam" id="TIGR00254">
    <property type="entry name" value="GGDEF"/>
    <property type="match status" value="1"/>
</dbReference>
<evidence type="ECO:0000256" key="3">
    <source>
        <dbReference type="SAM" id="Coils"/>
    </source>
</evidence>
<feature type="domain" description="GGDEF" evidence="4">
    <location>
        <begin position="312"/>
        <end position="443"/>
    </location>
</feature>
<evidence type="ECO:0000256" key="1">
    <source>
        <dbReference type="ARBA" id="ARBA00012528"/>
    </source>
</evidence>
<dbReference type="Gene3D" id="3.30.70.270">
    <property type="match status" value="1"/>
</dbReference>